<evidence type="ECO:0000256" key="1">
    <source>
        <dbReference type="ARBA" id="ARBA00001231"/>
    </source>
</evidence>
<dbReference type="Gene3D" id="3.20.20.300">
    <property type="entry name" value="Glycoside hydrolase, family 3, N-terminal domain"/>
    <property type="match status" value="1"/>
</dbReference>
<comment type="similarity">
    <text evidence="2">Belongs to the glycosyl hydrolase 3 family.</text>
</comment>
<evidence type="ECO:0000259" key="6">
    <source>
        <dbReference type="Pfam" id="PF00933"/>
    </source>
</evidence>
<evidence type="ECO:0000256" key="2">
    <source>
        <dbReference type="ARBA" id="ARBA00005336"/>
    </source>
</evidence>
<reference evidence="7 8" key="1">
    <citation type="submission" date="2016-10" db="EMBL/GenBank/DDBJ databases">
        <authorList>
            <person name="de Groot N.N."/>
        </authorList>
    </citation>
    <scope>NUCLEOTIDE SEQUENCE [LARGE SCALE GENOMIC DNA]</scope>
    <source>
        <strain evidence="7 8">CGMCC 1.8894</strain>
    </source>
</reference>
<dbReference type="InterPro" id="IPR001764">
    <property type="entry name" value="Glyco_hydro_3_N"/>
</dbReference>
<organism evidence="7 8">
    <name type="scientific">Roseicitreum antarcticum</name>
    <dbReference type="NCBI Taxonomy" id="564137"/>
    <lineage>
        <taxon>Bacteria</taxon>
        <taxon>Pseudomonadati</taxon>
        <taxon>Pseudomonadota</taxon>
        <taxon>Alphaproteobacteria</taxon>
        <taxon>Rhodobacterales</taxon>
        <taxon>Paracoccaceae</taxon>
        <taxon>Roseicitreum</taxon>
    </lineage>
</organism>
<dbReference type="EMBL" id="FNOM01000006">
    <property type="protein sequence ID" value="SDX24088.1"/>
    <property type="molecule type" value="Genomic_DNA"/>
</dbReference>
<dbReference type="Pfam" id="PF00933">
    <property type="entry name" value="Glyco_hydro_3"/>
    <property type="match status" value="1"/>
</dbReference>
<dbReference type="EC" id="3.2.1.52" evidence="3"/>
<dbReference type="STRING" id="564137.SAMN04488238_106185"/>
<evidence type="ECO:0000256" key="3">
    <source>
        <dbReference type="ARBA" id="ARBA00012663"/>
    </source>
</evidence>
<evidence type="ECO:0000313" key="8">
    <source>
        <dbReference type="Proteomes" id="UP000198539"/>
    </source>
</evidence>
<accession>A0A1H3A4G1</accession>
<dbReference type="GO" id="GO:0005975">
    <property type="term" value="P:carbohydrate metabolic process"/>
    <property type="evidence" value="ECO:0007669"/>
    <property type="project" value="InterPro"/>
</dbReference>
<dbReference type="AlphaFoldDB" id="A0A1H3A4G1"/>
<dbReference type="RefSeq" id="WP_092889727.1">
    <property type="nucleotide sequence ID" value="NZ_CP061498.1"/>
</dbReference>
<feature type="domain" description="Glycoside hydrolase family 3 N-terminal" evidence="6">
    <location>
        <begin position="23"/>
        <end position="298"/>
    </location>
</feature>
<keyword evidence="4" id="KW-0378">Hydrolase</keyword>
<dbReference type="InterPro" id="IPR036962">
    <property type="entry name" value="Glyco_hydro_3_N_sf"/>
</dbReference>
<evidence type="ECO:0000256" key="5">
    <source>
        <dbReference type="ARBA" id="ARBA00023295"/>
    </source>
</evidence>
<sequence>MVIPSSSRPLILGCAGTLLSAQEAAFFAKAQPFGFILFGRNIDTPEQVRAVVADLRAAVGWAAPVLIDQEGGRVQRLRAPHWRDWPAPLDQTQRAGPLAARAMFLRGRIIGAELSDLGIDVNCAPLGDIAGEATHPFLRNRCYGTDAAQVVELARAMAEGMGQAGVLPVIKHLPGHGRGQADSHQSLPVVATDAATLEATDFAVFRALSDLPIGMTAHLRFAALDNDAPATTSPRMIALIREHIGFDGLLMTDDISMGALSGDVVSRAHAAWAAGCDVVLHCNGDLAEMQALAGVCDAMVDPARARADAALGARRPVGAVDIAALWSEFGRIMGQG</sequence>
<evidence type="ECO:0000313" key="7">
    <source>
        <dbReference type="EMBL" id="SDX24088.1"/>
    </source>
</evidence>
<name>A0A1H3A4G1_9RHOB</name>
<comment type="catalytic activity">
    <reaction evidence="1">
        <text>Hydrolysis of terminal non-reducing N-acetyl-D-hexosamine residues in N-acetyl-beta-D-hexosaminides.</text>
        <dbReference type="EC" id="3.2.1.52"/>
    </reaction>
</comment>
<proteinExistence type="inferred from homology"/>
<dbReference type="GO" id="GO:0004563">
    <property type="term" value="F:beta-N-acetylhexosaminidase activity"/>
    <property type="evidence" value="ECO:0007669"/>
    <property type="project" value="UniProtKB-EC"/>
</dbReference>
<dbReference type="GO" id="GO:0009254">
    <property type="term" value="P:peptidoglycan turnover"/>
    <property type="evidence" value="ECO:0007669"/>
    <property type="project" value="TreeGrafter"/>
</dbReference>
<keyword evidence="5" id="KW-0326">Glycosidase</keyword>
<dbReference type="PANTHER" id="PTHR30480">
    <property type="entry name" value="BETA-HEXOSAMINIDASE-RELATED"/>
    <property type="match status" value="1"/>
</dbReference>
<evidence type="ECO:0000256" key="4">
    <source>
        <dbReference type="ARBA" id="ARBA00022801"/>
    </source>
</evidence>
<keyword evidence="8" id="KW-1185">Reference proteome</keyword>
<gene>
    <name evidence="7" type="ORF">SAMN04488238_106185</name>
</gene>
<dbReference type="SUPFAM" id="SSF51445">
    <property type="entry name" value="(Trans)glycosidases"/>
    <property type="match status" value="1"/>
</dbReference>
<dbReference type="InterPro" id="IPR050226">
    <property type="entry name" value="NagZ_Beta-hexosaminidase"/>
</dbReference>
<dbReference type="Proteomes" id="UP000198539">
    <property type="component" value="Unassembled WGS sequence"/>
</dbReference>
<dbReference type="PANTHER" id="PTHR30480:SF13">
    <property type="entry name" value="BETA-HEXOSAMINIDASE"/>
    <property type="match status" value="1"/>
</dbReference>
<dbReference type="OrthoDB" id="9786661at2"/>
<dbReference type="InterPro" id="IPR017853">
    <property type="entry name" value="GH"/>
</dbReference>
<protein>
    <recommendedName>
        <fullName evidence="3">beta-N-acetylhexosaminidase</fullName>
        <ecNumber evidence="3">3.2.1.52</ecNumber>
    </recommendedName>
</protein>